<sequence>MQPSPSSSQVAGNALWSFATANGNRRVLGTRLVVLLCFLILIALSIYLTTPTAAKVGAITRPLTEAGGFSPGIEDRQPLTSWDPVLTSLQGVSDLTSLYGLQTYEDPDAVTEGFQYTRFTLSPPTLVEESTAPGKKRCSAEMRRVYVGLARQAGLSQSEAVTQRCVPGPPSEFHIMTYHLYSIFTEYYASKGGDATSSPSRVNFADSGHADDRSCSATSEVRVTVSTLPEALGDPGLSIRLAEGRVARIEVLVGLLTGGHGSESSVVSVLRFEWKRASKMFPTGCGTVSLWIAGVAREDANVASLRDSRQVAGQTRDNSAPEPIPRERTDSCCIVKSKKSSEGRYPGSLMINCLILAFVVWRGITYLLIWRIIKCLAGHPMVAVLSSTWYTARDEIFHFGITFATIFVFMSLIGHYAAGEDFEHLRTVWSTLVLQFEILWSGEWDIPNWSSHPALSLYLVTFVVVIFVALLNFFVAIVVEAYLAVRRTVFTADYTQSFIQDYMAVMSTRLLFRWRRYPHRMELVQALAPLFAKQYVDVDDLEQTGLFSAGE</sequence>
<dbReference type="Proteomes" id="UP000570595">
    <property type="component" value="Unassembled WGS sequence"/>
</dbReference>
<comment type="subcellular location">
    <subcellularLocation>
        <location evidence="1">Membrane</location>
        <topology evidence="1">Multi-pass membrane protein</topology>
    </subcellularLocation>
</comment>
<dbReference type="PANTHER" id="PTHR10877">
    <property type="entry name" value="POLYCYSTIN FAMILY MEMBER"/>
    <property type="match status" value="1"/>
</dbReference>
<dbReference type="GO" id="GO:0050982">
    <property type="term" value="P:detection of mechanical stimulus"/>
    <property type="evidence" value="ECO:0007669"/>
    <property type="project" value="TreeGrafter"/>
</dbReference>
<evidence type="ECO:0000256" key="2">
    <source>
        <dbReference type="ARBA" id="ARBA00022692"/>
    </source>
</evidence>
<evidence type="ECO:0000256" key="1">
    <source>
        <dbReference type="ARBA" id="ARBA00004141"/>
    </source>
</evidence>
<feature type="domain" description="Polycystin cation channel PKD1/PKD2" evidence="6">
    <location>
        <begin position="366"/>
        <end position="484"/>
    </location>
</feature>
<dbReference type="InterPro" id="IPR051223">
    <property type="entry name" value="Polycystin"/>
</dbReference>
<dbReference type="GO" id="GO:0016020">
    <property type="term" value="C:membrane"/>
    <property type="evidence" value="ECO:0007669"/>
    <property type="project" value="UniProtKB-SubCell"/>
</dbReference>
<organism evidence="7 8">
    <name type="scientific">Perkinsus olseni</name>
    <name type="common">Perkinsus atlanticus</name>
    <dbReference type="NCBI Taxonomy" id="32597"/>
    <lineage>
        <taxon>Eukaryota</taxon>
        <taxon>Sar</taxon>
        <taxon>Alveolata</taxon>
        <taxon>Perkinsozoa</taxon>
        <taxon>Perkinsea</taxon>
        <taxon>Perkinsida</taxon>
        <taxon>Perkinsidae</taxon>
        <taxon>Perkinsus</taxon>
    </lineage>
</organism>
<dbReference type="Gene3D" id="1.10.287.70">
    <property type="match status" value="1"/>
</dbReference>
<reference evidence="7 8" key="1">
    <citation type="submission" date="2020-04" db="EMBL/GenBank/DDBJ databases">
        <title>Perkinsus olseni comparative genomics.</title>
        <authorList>
            <person name="Bogema D.R."/>
        </authorList>
    </citation>
    <scope>NUCLEOTIDE SEQUENCE [LARGE SCALE GENOMIC DNA]</scope>
    <source>
        <strain evidence="7">ATCC PRA-179</strain>
    </source>
</reference>
<evidence type="ECO:0000256" key="4">
    <source>
        <dbReference type="ARBA" id="ARBA00023136"/>
    </source>
</evidence>
<protein>
    <recommendedName>
        <fullName evidence="6">Polycystin cation channel PKD1/PKD2 domain-containing protein</fullName>
    </recommendedName>
</protein>
<feature type="transmembrane region" description="Helical" evidence="5">
    <location>
        <begin position="32"/>
        <end position="50"/>
    </location>
</feature>
<feature type="transmembrane region" description="Helical" evidence="5">
    <location>
        <begin position="349"/>
        <end position="369"/>
    </location>
</feature>
<comment type="caution">
    <text evidence="7">The sequence shown here is derived from an EMBL/GenBank/DDBJ whole genome shotgun (WGS) entry which is preliminary data.</text>
</comment>
<gene>
    <name evidence="7" type="ORF">FOZ61_006825</name>
</gene>
<name>A0A7J6MHU4_PEROL</name>
<accession>A0A7J6MHU4</accession>
<dbReference type="InterPro" id="IPR013122">
    <property type="entry name" value="PKD1_2_channel"/>
</dbReference>
<keyword evidence="4 5" id="KW-0472">Membrane</keyword>
<proteinExistence type="predicted"/>
<dbReference type="GO" id="GO:0005262">
    <property type="term" value="F:calcium channel activity"/>
    <property type="evidence" value="ECO:0007669"/>
    <property type="project" value="TreeGrafter"/>
</dbReference>
<keyword evidence="3 5" id="KW-1133">Transmembrane helix</keyword>
<dbReference type="Pfam" id="PF08016">
    <property type="entry name" value="PKD_channel"/>
    <property type="match status" value="1"/>
</dbReference>
<evidence type="ECO:0000259" key="6">
    <source>
        <dbReference type="Pfam" id="PF08016"/>
    </source>
</evidence>
<feature type="transmembrane region" description="Helical" evidence="5">
    <location>
        <begin position="396"/>
        <end position="418"/>
    </location>
</feature>
<feature type="transmembrane region" description="Helical" evidence="5">
    <location>
        <begin position="457"/>
        <end position="479"/>
    </location>
</feature>
<evidence type="ECO:0000313" key="8">
    <source>
        <dbReference type="Proteomes" id="UP000570595"/>
    </source>
</evidence>
<dbReference type="OrthoDB" id="444119at2759"/>
<dbReference type="AlphaFoldDB" id="A0A7J6MHU4"/>
<evidence type="ECO:0000313" key="7">
    <source>
        <dbReference type="EMBL" id="KAF4671007.1"/>
    </source>
</evidence>
<evidence type="ECO:0000256" key="3">
    <source>
        <dbReference type="ARBA" id="ARBA00022989"/>
    </source>
</evidence>
<dbReference type="EMBL" id="JABAHT010000004">
    <property type="protein sequence ID" value="KAF4671007.1"/>
    <property type="molecule type" value="Genomic_DNA"/>
</dbReference>
<dbReference type="PANTHER" id="PTHR10877:SF194">
    <property type="entry name" value="LOCATION OF VULVA DEFECTIVE 1"/>
    <property type="match status" value="1"/>
</dbReference>
<evidence type="ECO:0000256" key="5">
    <source>
        <dbReference type="SAM" id="Phobius"/>
    </source>
</evidence>
<keyword evidence="2 5" id="KW-0812">Transmembrane</keyword>